<feature type="transmembrane region" description="Helical" evidence="1">
    <location>
        <begin position="74"/>
        <end position="92"/>
    </location>
</feature>
<keyword evidence="1" id="KW-0812">Transmembrane</keyword>
<evidence type="ECO:0000256" key="1">
    <source>
        <dbReference type="SAM" id="Phobius"/>
    </source>
</evidence>
<dbReference type="RefSeq" id="WP_030198812.1">
    <property type="nucleotide sequence ID" value="NZ_BMNZ01000005.1"/>
</dbReference>
<feature type="transmembrane region" description="Helical" evidence="1">
    <location>
        <begin position="7"/>
        <end position="30"/>
    </location>
</feature>
<keyword evidence="1" id="KW-1133">Transmembrane helix</keyword>
<feature type="transmembrane region" description="Helical" evidence="1">
    <location>
        <begin position="42"/>
        <end position="62"/>
    </location>
</feature>
<dbReference type="Pfam" id="PF11139">
    <property type="entry name" value="SfLAP"/>
    <property type="match status" value="1"/>
</dbReference>
<feature type="transmembrane region" description="Helical" evidence="1">
    <location>
        <begin position="133"/>
        <end position="151"/>
    </location>
</feature>
<comment type="caution">
    <text evidence="2">The sequence shown here is derived from an EMBL/GenBank/DDBJ whole genome shotgun (WGS) entry which is preliminary data.</text>
</comment>
<dbReference type="InterPro" id="IPR021315">
    <property type="entry name" value="Gap/Sap"/>
</dbReference>
<feature type="transmembrane region" description="Helical" evidence="1">
    <location>
        <begin position="104"/>
        <end position="126"/>
    </location>
</feature>
<dbReference type="Proteomes" id="UP000623461">
    <property type="component" value="Unassembled WGS sequence"/>
</dbReference>
<gene>
    <name evidence="2" type="ORF">GCM10009721_30210</name>
</gene>
<feature type="transmembrane region" description="Helical" evidence="1">
    <location>
        <begin position="157"/>
        <end position="178"/>
    </location>
</feature>
<feature type="transmembrane region" description="Helical" evidence="1">
    <location>
        <begin position="190"/>
        <end position="213"/>
    </location>
</feature>
<sequence length="223" mass="22166">MGATIGALLANAVGVAISPVPVIAVILMLFSPSAARNASAFLVGWLLALSAVVGVVAALGGLGGSDGGRVVGDVVKIVVGVLFLLLALRQWRSRPAPGTEPEPPAWMASIDSFTAAKAVGFGALFAGANPKNLGLGVAAGTTIAASGLPAGQQVVVGAVYVVLASLTVVGPVVAYLVARERVSPALDRAKLWLVANNATVMVVLFTVLGAKVLGDGLGSLLAR</sequence>
<evidence type="ECO:0000313" key="3">
    <source>
        <dbReference type="Proteomes" id="UP000623461"/>
    </source>
</evidence>
<dbReference type="EMBL" id="BMNZ01000005">
    <property type="protein sequence ID" value="GGN01002.1"/>
    <property type="molecule type" value="Genomic_DNA"/>
</dbReference>
<name>A0ABQ2I5X3_9MICO</name>
<accession>A0ABQ2I5X3</accession>
<keyword evidence="3" id="KW-1185">Reference proteome</keyword>
<organism evidence="2 3">
    <name type="scientific">Terrabacter tumescens</name>
    <dbReference type="NCBI Taxonomy" id="60443"/>
    <lineage>
        <taxon>Bacteria</taxon>
        <taxon>Bacillati</taxon>
        <taxon>Actinomycetota</taxon>
        <taxon>Actinomycetes</taxon>
        <taxon>Micrococcales</taxon>
        <taxon>Intrasporangiaceae</taxon>
        <taxon>Terrabacter</taxon>
    </lineage>
</organism>
<evidence type="ECO:0008006" key="4">
    <source>
        <dbReference type="Google" id="ProtNLM"/>
    </source>
</evidence>
<protein>
    <recommendedName>
        <fullName evidence="4">Sap-like sulfolipid-1-addressing protein</fullName>
    </recommendedName>
</protein>
<proteinExistence type="predicted"/>
<keyword evidence="1" id="KW-0472">Membrane</keyword>
<evidence type="ECO:0000313" key="2">
    <source>
        <dbReference type="EMBL" id="GGN01002.1"/>
    </source>
</evidence>
<reference evidence="3" key="1">
    <citation type="journal article" date="2019" name="Int. J. Syst. Evol. Microbiol.">
        <title>The Global Catalogue of Microorganisms (GCM) 10K type strain sequencing project: providing services to taxonomists for standard genome sequencing and annotation.</title>
        <authorList>
            <consortium name="The Broad Institute Genomics Platform"/>
            <consortium name="The Broad Institute Genome Sequencing Center for Infectious Disease"/>
            <person name="Wu L."/>
            <person name="Ma J."/>
        </authorList>
    </citation>
    <scope>NUCLEOTIDE SEQUENCE [LARGE SCALE GENOMIC DNA]</scope>
    <source>
        <strain evidence="3">JCM 1365</strain>
    </source>
</reference>